<evidence type="ECO:0000256" key="4">
    <source>
        <dbReference type="ARBA" id="ARBA00022519"/>
    </source>
</evidence>
<dbReference type="EMBL" id="JABFDB010000019">
    <property type="protein sequence ID" value="NYZ22607.1"/>
    <property type="molecule type" value="Genomic_DNA"/>
</dbReference>
<keyword evidence="12" id="KW-1185">Reference proteome</keyword>
<evidence type="ECO:0000256" key="1">
    <source>
        <dbReference type="ARBA" id="ARBA00004429"/>
    </source>
</evidence>
<evidence type="ECO:0000256" key="5">
    <source>
        <dbReference type="ARBA" id="ARBA00022692"/>
    </source>
</evidence>
<sequence length="199" mass="21258">MIQDSRGADGPARGMPEATEKEGAMVMAVDNATTGRARRSVGASLYWGAVGVVSVITMGGIVALTAAQVVSRYIFESSLFWPDEAARFLLILQTFLLAGASFEKGEMVGVTVFTDRLGRVPALVCAVVADLFAIALLLVLAWYGWEFADMNSMQTAAALQIPVSWVYLSVPVGLLILMAHMAAALVRHLRGLFGGDHRP</sequence>
<organism evidence="11 12">
    <name type="scientific">Azospirillum oleiclasticum</name>
    <dbReference type="NCBI Taxonomy" id="2735135"/>
    <lineage>
        <taxon>Bacteria</taxon>
        <taxon>Pseudomonadati</taxon>
        <taxon>Pseudomonadota</taxon>
        <taxon>Alphaproteobacteria</taxon>
        <taxon>Rhodospirillales</taxon>
        <taxon>Azospirillaceae</taxon>
        <taxon>Azospirillum</taxon>
    </lineage>
</organism>
<evidence type="ECO:0000256" key="3">
    <source>
        <dbReference type="ARBA" id="ARBA00022475"/>
    </source>
</evidence>
<dbReference type="PANTHER" id="PTHR35011">
    <property type="entry name" value="2,3-DIKETO-L-GULONATE TRAP TRANSPORTER SMALL PERMEASE PROTEIN YIAM"/>
    <property type="match status" value="1"/>
</dbReference>
<comment type="caution">
    <text evidence="11">The sequence shown here is derived from an EMBL/GenBank/DDBJ whole genome shotgun (WGS) entry which is preliminary data.</text>
</comment>
<evidence type="ECO:0000259" key="10">
    <source>
        <dbReference type="Pfam" id="PF04290"/>
    </source>
</evidence>
<evidence type="ECO:0000256" key="9">
    <source>
        <dbReference type="RuleBase" id="RU369079"/>
    </source>
</evidence>
<evidence type="ECO:0000313" key="12">
    <source>
        <dbReference type="Proteomes" id="UP000584642"/>
    </source>
</evidence>
<dbReference type="RefSeq" id="WP_180284370.1">
    <property type="nucleotide sequence ID" value="NZ_JABFDB010000019.1"/>
</dbReference>
<dbReference type="Proteomes" id="UP000584642">
    <property type="component" value="Unassembled WGS sequence"/>
</dbReference>
<reference evidence="11 12" key="1">
    <citation type="submission" date="2020-05" db="EMBL/GenBank/DDBJ databases">
        <title>Azospirillum oleiclasticum sp. nov, a nitrogen-fixing and heavy crude oil-emulsifying bacterium isolated from the crude oil of Yumen Oilfield.</title>
        <authorList>
            <person name="Wu D."/>
            <person name="Cai M."/>
            <person name="Zhang X."/>
        </authorList>
    </citation>
    <scope>NUCLEOTIDE SEQUENCE [LARGE SCALE GENOMIC DNA]</scope>
    <source>
        <strain evidence="11 12">ROY-1-1-2</strain>
    </source>
</reference>
<keyword evidence="5 9" id="KW-0812">Transmembrane</keyword>
<evidence type="ECO:0000256" key="8">
    <source>
        <dbReference type="ARBA" id="ARBA00038436"/>
    </source>
</evidence>
<feature type="transmembrane region" description="Helical" evidence="9">
    <location>
        <begin position="45"/>
        <end position="65"/>
    </location>
</feature>
<dbReference type="PANTHER" id="PTHR35011:SF2">
    <property type="entry name" value="2,3-DIKETO-L-GULONATE TRAP TRANSPORTER SMALL PERMEASE PROTEIN YIAM"/>
    <property type="match status" value="1"/>
</dbReference>
<feature type="transmembrane region" description="Helical" evidence="9">
    <location>
        <begin position="123"/>
        <end position="145"/>
    </location>
</feature>
<dbReference type="Pfam" id="PF04290">
    <property type="entry name" value="DctQ"/>
    <property type="match status" value="1"/>
</dbReference>
<keyword evidence="4 9" id="KW-0997">Cell inner membrane</keyword>
<feature type="transmembrane region" description="Helical" evidence="9">
    <location>
        <begin position="85"/>
        <end position="102"/>
    </location>
</feature>
<comment type="similarity">
    <text evidence="8 9">Belongs to the TRAP transporter small permease family.</text>
</comment>
<evidence type="ECO:0000256" key="2">
    <source>
        <dbReference type="ARBA" id="ARBA00022448"/>
    </source>
</evidence>
<comment type="function">
    <text evidence="9">Part of the tripartite ATP-independent periplasmic (TRAP) transport system.</text>
</comment>
<feature type="transmembrane region" description="Helical" evidence="9">
    <location>
        <begin position="165"/>
        <end position="186"/>
    </location>
</feature>
<feature type="domain" description="Tripartite ATP-independent periplasmic transporters DctQ component" evidence="10">
    <location>
        <begin position="61"/>
        <end position="190"/>
    </location>
</feature>
<gene>
    <name evidence="11" type="ORF">HND93_23090</name>
</gene>
<proteinExistence type="inferred from homology"/>
<comment type="subcellular location">
    <subcellularLocation>
        <location evidence="1 9">Cell inner membrane</location>
        <topology evidence="1 9">Multi-pass membrane protein</topology>
    </subcellularLocation>
</comment>
<keyword evidence="6 9" id="KW-1133">Transmembrane helix</keyword>
<name>A0ABX2TE38_9PROT</name>
<dbReference type="InterPro" id="IPR055348">
    <property type="entry name" value="DctQ"/>
</dbReference>
<dbReference type="InterPro" id="IPR007387">
    <property type="entry name" value="TRAP_DctQ"/>
</dbReference>
<evidence type="ECO:0000256" key="7">
    <source>
        <dbReference type="ARBA" id="ARBA00023136"/>
    </source>
</evidence>
<keyword evidence="3" id="KW-1003">Cell membrane</keyword>
<keyword evidence="2 9" id="KW-0813">Transport</keyword>
<accession>A0ABX2TE38</accession>
<keyword evidence="7 9" id="KW-0472">Membrane</keyword>
<evidence type="ECO:0000313" key="11">
    <source>
        <dbReference type="EMBL" id="NYZ22607.1"/>
    </source>
</evidence>
<evidence type="ECO:0000256" key="6">
    <source>
        <dbReference type="ARBA" id="ARBA00022989"/>
    </source>
</evidence>
<protein>
    <recommendedName>
        <fullName evidence="9">TRAP transporter small permease protein</fullName>
    </recommendedName>
</protein>
<comment type="subunit">
    <text evidence="9">The complex comprises the extracytoplasmic solute receptor protein and the two transmembrane proteins.</text>
</comment>